<sequence>MTPELGRAGRRRVLLVLCLTEITSWGVLYYAFPVLAPSISGDTGWPVSAVTAAFSAGLVVSALVGVPVGRILDRHGPRWLMTGASVLGVPAVAAVATAGSFWLFTAAWLVVGVAQAGTLYPPAFAALTRWWGDDRVRALTSLTLVGGLASTVFAPLTAALLTTFGWRGTYLVLAAVLLAVTVPAHLFGLRGAWPDALPADRVTGDASGPAAIARSRPFLLLTGAICLGAFTSFAVTVNQVPLLLERGLSTGLAAWALGLGGLGQVTGRLFYPRLVARTGVRGRAALVLGALGVATGLLAVLPGPAWLLVLAAVGAGLARGIFTLLQATALSDRWSPEVYGRLNGILQAPATIAIALGPAAGSGLAALFGGYPEVFALLAGVAMVAAVLTVGTRPILTRTGTSS</sequence>
<dbReference type="InterPro" id="IPR036259">
    <property type="entry name" value="MFS_trans_sf"/>
</dbReference>
<dbReference type="Pfam" id="PF07690">
    <property type="entry name" value="MFS_1"/>
    <property type="match status" value="1"/>
</dbReference>
<feature type="transmembrane region" description="Helical" evidence="6">
    <location>
        <begin position="252"/>
        <end position="271"/>
    </location>
</feature>
<dbReference type="CDD" id="cd17355">
    <property type="entry name" value="MFS_YcxA_like"/>
    <property type="match status" value="1"/>
</dbReference>
<dbReference type="Proteomes" id="UP000295560">
    <property type="component" value="Unassembled WGS sequence"/>
</dbReference>
<dbReference type="EMBL" id="SMFZ01000001">
    <property type="protein sequence ID" value="TCK24985.1"/>
    <property type="molecule type" value="Genomic_DNA"/>
</dbReference>
<evidence type="ECO:0000256" key="1">
    <source>
        <dbReference type="ARBA" id="ARBA00004651"/>
    </source>
</evidence>
<feature type="transmembrane region" description="Helical" evidence="6">
    <location>
        <begin position="108"/>
        <end position="127"/>
    </location>
</feature>
<dbReference type="Gene3D" id="1.20.1250.20">
    <property type="entry name" value="MFS general substrate transporter like domains"/>
    <property type="match status" value="1"/>
</dbReference>
<evidence type="ECO:0000256" key="2">
    <source>
        <dbReference type="ARBA" id="ARBA00022448"/>
    </source>
</evidence>
<organism evidence="8 9">
    <name type="scientific">Pseudonocardia endophytica</name>
    <dbReference type="NCBI Taxonomy" id="401976"/>
    <lineage>
        <taxon>Bacteria</taxon>
        <taxon>Bacillati</taxon>
        <taxon>Actinomycetota</taxon>
        <taxon>Actinomycetes</taxon>
        <taxon>Pseudonocardiales</taxon>
        <taxon>Pseudonocardiaceae</taxon>
        <taxon>Pseudonocardia</taxon>
    </lineage>
</organism>
<comment type="caution">
    <text evidence="8">The sequence shown here is derived from an EMBL/GenBank/DDBJ whole genome shotgun (WGS) entry which is preliminary data.</text>
</comment>
<keyword evidence="5 6" id="KW-0472">Membrane</keyword>
<feature type="transmembrane region" description="Helical" evidence="6">
    <location>
        <begin position="139"/>
        <end position="164"/>
    </location>
</feature>
<reference evidence="8 9" key="1">
    <citation type="submission" date="2019-03" db="EMBL/GenBank/DDBJ databases">
        <title>Sequencing the genomes of 1000 actinobacteria strains.</title>
        <authorList>
            <person name="Klenk H.-P."/>
        </authorList>
    </citation>
    <scope>NUCLEOTIDE SEQUENCE [LARGE SCALE GENOMIC DNA]</scope>
    <source>
        <strain evidence="8 9">DSM 44969</strain>
    </source>
</reference>
<evidence type="ECO:0000256" key="3">
    <source>
        <dbReference type="ARBA" id="ARBA00022692"/>
    </source>
</evidence>
<dbReference type="PANTHER" id="PTHR43385:SF1">
    <property type="entry name" value="RIBOFLAVIN TRANSPORTER RIBJ"/>
    <property type="match status" value="1"/>
</dbReference>
<feature type="domain" description="Major facilitator superfamily (MFS) profile" evidence="7">
    <location>
        <begin position="1"/>
        <end position="397"/>
    </location>
</feature>
<dbReference type="SUPFAM" id="SSF103473">
    <property type="entry name" value="MFS general substrate transporter"/>
    <property type="match status" value="1"/>
</dbReference>
<dbReference type="PANTHER" id="PTHR43385">
    <property type="entry name" value="RIBOFLAVIN TRANSPORTER RIBJ"/>
    <property type="match status" value="1"/>
</dbReference>
<dbReference type="InterPro" id="IPR052983">
    <property type="entry name" value="MFS_Riboflavin_Transporter"/>
</dbReference>
<evidence type="ECO:0000256" key="5">
    <source>
        <dbReference type="ARBA" id="ARBA00023136"/>
    </source>
</evidence>
<feature type="transmembrane region" description="Helical" evidence="6">
    <location>
        <begin position="44"/>
        <end position="68"/>
    </location>
</feature>
<protein>
    <submittedName>
        <fullName evidence="8">Putative MFS family arabinose efflux permease</fullName>
    </submittedName>
</protein>
<dbReference type="AlphaFoldDB" id="A0A4R1HVG7"/>
<dbReference type="GO" id="GO:0022857">
    <property type="term" value="F:transmembrane transporter activity"/>
    <property type="evidence" value="ECO:0007669"/>
    <property type="project" value="InterPro"/>
</dbReference>
<proteinExistence type="predicted"/>
<evidence type="ECO:0000313" key="9">
    <source>
        <dbReference type="Proteomes" id="UP000295560"/>
    </source>
</evidence>
<dbReference type="PROSITE" id="PS50850">
    <property type="entry name" value="MFS"/>
    <property type="match status" value="1"/>
</dbReference>
<feature type="transmembrane region" description="Helical" evidence="6">
    <location>
        <begin position="12"/>
        <end position="32"/>
    </location>
</feature>
<keyword evidence="9" id="KW-1185">Reference proteome</keyword>
<accession>A0A4R1HVG7</accession>
<evidence type="ECO:0000256" key="6">
    <source>
        <dbReference type="SAM" id="Phobius"/>
    </source>
</evidence>
<feature type="transmembrane region" description="Helical" evidence="6">
    <location>
        <begin position="283"/>
        <end position="300"/>
    </location>
</feature>
<evidence type="ECO:0000256" key="4">
    <source>
        <dbReference type="ARBA" id="ARBA00022989"/>
    </source>
</evidence>
<keyword evidence="2" id="KW-0813">Transport</keyword>
<dbReference type="GO" id="GO:0005886">
    <property type="term" value="C:plasma membrane"/>
    <property type="evidence" value="ECO:0007669"/>
    <property type="project" value="UniProtKB-SubCell"/>
</dbReference>
<name>A0A4R1HVG7_PSEEN</name>
<feature type="transmembrane region" description="Helical" evidence="6">
    <location>
        <begin position="374"/>
        <end position="396"/>
    </location>
</feature>
<dbReference type="InterPro" id="IPR011701">
    <property type="entry name" value="MFS"/>
</dbReference>
<feature type="transmembrane region" description="Helical" evidence="6">
    <location>
        <begin position="218"/>
        <end position="240"/>
    </location>
</feature>
<feature type="transmembrane region" description="Helical" evidence="6">
    <location>
        <begin position="170"/>
        <end position="189"/>
    </location>
</feature>
<keyword evidence="4 6" id="KW-1133">Transmembrane helix</keyword>
<dbReference type="InterPro" id="IPR020846">
    <property type="entry name" value="MFS_dom"/>
</dbReference>
<feature type="transmembrane region" description="Helical" evidence="6">
    <location>
        <begin position="346"/>
        <end position="368"/>
    </location>
</feature>
<keyword evidence="3 6" id="KW-0812">Transmembrane</keyword>
<gene>
    <name evidence="8" type="ORF">EV378_0781</name>
</gene>
<feature type="transmembrane region" description="Helical" evidence="6">
    <location>
        <begin position="80"/>
        <end position="102"/>
    </location>
</feature>
<evidence type="ECO:0000259" key="7">
    <source>
        <dbReference type="PROSITE" id="PS50850"/>
    </source>
</evidence>
<dbReference type="RefSeq" id="WP_243653258.1">
    <property type="nucleotide sequence ID" value="NZ_SMFZ01000001.1"/>
</dbReference>
<comment type="subcellular location">
    <subcellularLocation>
        <location evidence="1">Cell membrane</location>
        <topology evidence="1">Multi-pass membrane protein</topology>
    </subcellularLocation>
</comment>
<evidence type="ECO:0000313" key="8">
    <source>
        <dbReference type="EMBL" id="TCK24985.1"/>
    </source>
</evidence>